<keyword evidence="12" id="KW-1185">Reference proteome</keyword>
<feature type="transmembrane region" description="Helical" evidence="9">
    <location>
        <begin position="12"/>
        <end position="29"/>
    </location>
</feature>
<feature type="transmembrane region" description="Helical" evidence="9">
    <location>
        <begin position="219"/>
        <end position="241"/>
    </location>
</feature>
<keyword evidence="8 9" id="KW-0012">Acyltransferase</keyword>
<dbReference type="InterPro" id="IPR036526">
    <property type="entry name" value="C-N_Hydrolase_sf"/>
</dbReference>
<comment type="catalytic activity">
    <reaction evidence="9">
        <text>N-terminal S-1,2-diacyl-sn-glyceryl-L-cysteinyl-[lipoprotein] + a glycerophospholipid = N-acyl-S-1,2-diacyl-sn-glyceryl-L-cysteinyl-[lipoprotein] + a 2-acyl-sn-glycero-3-phospholipid + H(+)</text>
        <dbReference type="Rhea" id="RHEA:48228"/>
        <dbReference type="Rhea" id="RHEA-COMP:14681"/>
        <dbReference type="Rhea" id="RHEA-COMP:14684"/>
        <dbReference type="ChEBI" id="CHEBI:15378"/>
        <dbReference type="ChEBI" id="CHEBI:136912"/>
        <dbReference type="ChEBI" id="CHEBI:140656"/>
        <dbReference type="ChEBI" id="CHEBI:140657"/>
        <dbReference type="ChEBI" id="CHEBI:140660"/>
        <dbReference type="EC" id="2.3.1.269"/>
    </reaction>
</comment>
<evidence type="ECO:0000313" key="12">
    <source>
        <dbReference type="Proteomes" id="UP000297693"/>
    </source>
</evidence>
<dbReference type="SUPFAM" id="SSF56317">
    <property type="entry name" value="Carbon-nitrogen hydrolase"/>
    <property type="match status" value="1"/>
</dbReference>
<evidence type="ECO:0000256" key="8">
    <source>
        <dbReference type="ARBA" id="ARBA00023315"/>
    </source>
</evidence>
<dbReference type="CDD" id="cd07571">
    <property type="entry name" value="ALP_N-acyl_transferase"/>
    <property type="match status" value="1"/>
</dbReference>
<feature type="transmembrane region" description="Helical" evidence="9">
    <location>
        <begin position="35"/>
        <end position="50"/>
    </location>
</feature>
<accession>A0A4R9K799</accession>
<dbReference type="Proteomes" id="UP000297693">
    <property type="component" value="Unassembled WGS sequence"/>
</dbReference>
<feature type="transmembrane region" description="Helical" evidence="9">
    <location>
        <begin position="127"/>
        <end position="147"/>
    </location>
</feature>
<dbReference type="EMBL" id="RQGD01000010">
    <property type="protein sequence ID" value="TGL62175.1"/>
    <property type="molecule type" value="Genomic_DNA"/>
</dbReference>
<comment type="similarity">
    <text evidence="2 9">Belongs to the CN hydrolase family. Apolipoprotein N-acyltransferase subfamily.</text>
</comment>
<dbReference type="InterPro" id="IPR004563">
    <property type="entry name" value="Apolipo_AcylTrfase"/>
</dbReference>
<dbReference type="InterPro" id="IPR003010">
    <property type="entry name" value="C-N_Hydrolase"/>
</dbReference>
<name>A0A4R9K799_9LEPT</name>
<dbReference type="GO" id="GO:0042158">
    <property type="term" value="P:lipoprotein biosynthetic process"/>
    <property type="evidence" value="ECO:0007669"/>
    <property type="project" value="UniProtKB-UniRule"/>
</dbReference>
<dbReference type="HAMAP" id="MF_01148">
    <property type="entry name" value="Lnt"/>
    <property type="match status" value="1"/>
</dbReference>
<sequence>MKSIFRYFTSKEGFIAILCYLFTAVFSHLAFAPLSYSYFIWIAPLGLFYIEKKYRGEWKKLLWHGFGFAIAFYAVSFYWIYHMVTVFGGFPWFIATPIFVLSAVFLNLKFPLFLLTFSFLVKRVGKFFPWLASFSMLFAEFFTPQVFPWYFGSVVAENHILSQNAEYASSYGLTVLLFLFSYLLFQFRNPKRILILIKRVRNSKPNADRKLPIKRTGKMWIGFASVLFVFLCYWVNGYYLFRKWEAVSPIGTREVLIVQPNAPLEFRDGRSIVETINSLMKRIDDLSFEGAKDQKVDLIVLPESGVPFFSTNDTEATRLAGIYWEKFESFMKTLALRHKANVFFNELDVGFENDIKTRDALVTYNSSALYNPNGERRGSYQKVFLLIFGEYMPFDWMYALSGQTGKFAEGKSMDLIPYYGTDHNKHAPVRDLEWKDMNFFTPSMVSEYYKENRVDETISGSFLPLICYEVIISEYVRKFKGDPDFIVNVTNDKWYGNTVESFQHHTLGRMRAIEFRKWLVRSTNSGTSVITDHLGRNLNDEFTPIDSSAFLKGTVSIIPGSMTFYRAYGNVLPWFFLFLSALVFGYYVRKSR</sequence>
<dbReference type="OrthoDB" id="9804277at2"/>
<feature type="transmembrane region" description="Helical" evidence="9">
    <location>
        <begin position="62"/>
        <end position="81"/>
    </location>
</feature>
<evidence type="ECO:0000256" key="9">
    <source>
        <dbReference type="HAMAP-Rule" id="MF_01148"/>
    </source>
</evidence>
<comment type="pathway">
    <text evidence="9">Protein modification; lipoprotein biosynthesis (N-acyl transfer).</text>
</comment>
<feature type="transmembrane region" description="Helical" evidence="9">
    <location>
        <begin position="167"/>
        <end position="185"/>
    </location>
</feature>
<keyword evidence="5 9" id="KW-0812">Transmembrane</keyword>
<feature type="transmembrane region" description="Helical" evidence="9">
    <location>
        <begin position="571"/>
        <end position="588"/>
    </location>
</feature>
<keyword evidence="6 9" id="KW-1133">Transmembrane helix</keyword>
<evidence type="ECO:0000256" key="2">
    <source>
        <dbReference type="ARBA" id="ARBA00010065"/>
    </source>
</evidence>
<protein>
    <recommendedName>
        <fullName evidence="9">Apolipoprotein N-acyltransferase</fullName>
        <shortName evidence="9">ALP N-acyltransferase</shortName>
        <ecNumber evidence="9">2.3.1.269</ecNumber>
    </recommendedName>
</protein>
<reference evidence="11" key="1">
    <citation type="journal article" date="2019" name="PLoS Negl. Trop. Dis.">
        <title>Revisiting the worldwide diversity of Leptospira species in the environment.</title>
        <authorList>
            <person name="Vincent A.T."/>
            <person name="Schiettekatte O."/>
            <person name="Bourhy P."/>
            <person name="Veyrier F.J."/>
            <person name="Picardeau M."/>
        </authorList>
    </citation>
    <scope>NUCLEOTIDE SEQUENCE [LARGE SCALE GENOMIC DNA]</scope>
    <source>
        <strain evidence="11">201702476</strain>
    </source>
</reference>
<evidence type="ECO:0000256" key="6">
    <source>
        <dbReference type="ARBA" id="ARBA00022989"/>
    </source>
</evidence>
<evidence type="ECO:0000256" key="1">
    <source>
        <dbReference type="ARBA" id="ARBA00004651"/>
    </source>
</evidence>
<dbReference type="UniPathway" id="UPA00666"/>
<dbReference type="Pfam" id="PF20154">
    <property type="entry name" value="LNT_N"/>
    <property type="match status" value="1"/>
</dbReference>
<dbReference type="RefSeq" id="WP_135621850.1">
    <property type="nucleotide sequence ID" value="NZ_RQGD01000010.1"/>
</dbReference>
<dbReference type="InterPro" id="IPR045378">
    <property type="entry name" value="LNT_N"/>
</dbReference>
<comment type="caution">
    <text evidence="11">The sequence shown here is derived from an EMBL/GenBank/DDBJ whole genome shotgun (WGS) entry which is preliminary data.</text>
</comment>
<dbReference type="EC" id="2.3.1.269" evidence="9"/>
<dbReference type="Pfam" id="PF00795">
    <property type="entry name" value="CN_hydrolase"/>
    <property type="match status" value="1"/>
</dbReference>
<evidence type="ECO:0000256" key="4">
    <source>
        <dbReference type="ARBA" id="ARBA00022679"/>
    </source>
</evidence>
<evidence type="ECO:0000256" key="7">
    <source>
        <dbReference type="ARBA" id="ARBA00023136"/>
    </source>
</evidence>
<evidence type="ECO:0000313" key="11">
    <source>
        <dbReference type="EMBL" id="TGL62175.1"/>
    </source>
</evidence>
<comment type="function">
    <text evidence="9">Catalyzes the phospholipid dependent N-acylation of the N-terminal cysteine of apolipoprotein, the last step in lipoprotein maturation.</text>
</comment>
<keyword evidence="7 9" id="KW-0472">Membrane</keyword>
<feature type="transmembrane region" description="Helical" evidence="9">
    <location>
        <begin position="93"/>
        <end position="115"/>
    </location>
</feature>
<keyword evidence="3 9" id="KW-1003">Cell membrane</keyword>
<dbReference type="PANTHER" id="PTHR38686:SF1">
    <property type="entry name" value="APOLIPOPROTEIN N-ACYLTRANSFERASE"/>
    <property type="match status" value="1"/>
</dbReference>
<evidence type="ECO:0000256" key="3">
    <source>
        <dbReference type="ARBA" id="ARBA00022475"/>
    </source>
</evidence>
<keyword evidence="11" id="KW-0449">Lipoprotein</keyword>
<dbReference type="GO" id="GO:0005886">
    <property type="term" value="C:plasma membrane"/>
    <property type="evidence" value="ECO:0007669"/>
    <property type="project" value="UniProtKB-SubCell"/>
</dbReference>
<dbReference type="Gene3D" id="3.60.110.10">
    <property type="entry name" value="Carbon-nitrogen hydrolase"/>
    <property type="match status" value="1"/>
</dbReference>
<dbReference type="PANTHER" id="PTHR38686">
    <property type="entry name" value="APOLIPOPROTEIN N-ACYLTRANSFERASE"/>
    <property type="match status" value="1"/>
</dbReference>
<feature type="domain" description="CN hydrolase" evidence="10">
    <location>
        <begin position="253"/>
        <end position="557"/>
    </location>
</feature>
<dbReference type="PROSITE" id="PS50263">
    <property type="entry name" value="CN_HYDROLASE"/>
    <property type="match status" value="1"/>
</dbReference>
<dbReference type="GO" id="GO:0016410">
    <property type="term" value="F:N-acyltransferase activity"/>
    <property type="evidence" value="ECO:0007669"/>
    <property type="project" value="UniProtKB-UniRule"/>
</dbReference>
<organism evidence="11 12">
    <name type="scientific">Leptospira ognonensis</name>
    <dbReference type="NCBI Taxonomy" id="2484945"/>
    <lineage>
        <taxon>Bacteria</taxon>
        <taxon>Pseudomonadati</taxon>
        <taxon>Spirochaetota</taxon>
        <taxon>Spirochaetia</taxon>
        <taxon>Leptospirales</taxon>
        <taxon>Leptospiraceae</taxon>
        <taxon>Leptospira</taxon>
    </lineage>
</organism>
<evidence type="ECO:0000259" key="10">
    <source>
        <dbReference type="PROSITE" id="PS50263"/>
    </source>
</evidence>
<evidence type="ECO:0000256" key="5">
    <source>
        <dbReference type="ARBA" id="ARBA00022692"/>
    </source>
</evidence>
<keyword evidence="4 9" id="KW-0808">Transferase</keyword>
<proteinExistence type="inferred from homology"/>
<dbReference type="AlphaFoldDB" id="A0A4R9K799"/>
<comment type="subcellular location">
    <subcellularLocation>
        <location evidence="1 9">Cell membrane</location>
        <topology evidence="1 9">Multi-pass membrane protein</topology>
    </subcellularLocation>
</comment>
<gene>
    <name evidence="9" type="primary">lnt</name>
    <name evidence="11" type="ORF">EHQ58_02935</name>
</gene>